<gene>
    <name evidence="2" type="ORF">AWB72_01733</name>
</gene>
<evidence type="ECO:0008006" key="4">
    <source>
        <dbReference type="Google" id="ProtNLM"/>
    </source>
</evidence>
<feature type="region of interest" description="Disordered" evidence="1">
    <location>
        <begin position="71"/>
        <end position="93"/>
    </location>
</feature>
<name>A0A658QUY9_9BURK</name>
<evidence type="ECO:0000313" key="3">
    <source>
        <dbReference type="Proteomes" id="UP000198263"/>
    </source>
</evidence>
<organism evidence="2 3">
    <name type="scientific">Caballeronia concitans</name>
    <dbReference type="NCBI Taxonomy" id="1777133"/>
    <lineage>
        <taxon>Bacteria</taxon>
        <taxon>Pseudomonadati</taxon>
        <taxon>Pseudomonadota</taxon>
        <taxon>Betaproteobacteria</taxon>
        <taxon>Burkholderiales</taxon>
        <taxon>Burkholderiaceae</taxon>
        <taxon>Caballeronia</taxon>
    </lineage>
</organism>
<keyword evidence="3" id="KW-1185">Reference proteome</keyword>
<dbReference type="Proteomes" id="UP000198263">
    <property type="component" value="Unassembled WGS sequence"/>
</dbReference>
<comment type="caution">
    <text evidence="2">The sequence shown here is derived from an EMBL/GenBank/DDBJ whole genome shotgun (WGS) entry which is preliminary data.</text>
</comment>
<proteinExistence type="predicted"/>
<reference evidence="2 3" key="1">
    <citation type="submission" date="2016-01" db="EMBL/GenBank/DDBJ databases">
        <authorList>
            <person name="Peeters C."/>
        </authorList>
    </citation>
    <scope>NUCLEOTIDE SEQUENCE [LARGE SCALE GENOMIC DNA]</scope>
    <source>
        <strain evidence="2">LMG 29315</strain>
    </source>
</reference>
<accession>A0A658QUY9</accession>
<sequence>MNWEQKVRRTAENKLKVVAVRVEPAIEQRLRLLAEVTGHKQSFFLQQMIERGISAMEETWLPPDMLEQVRGGAFQPRHPANDATPDLFGDPAD</sequence>
<evidence type="ECO:0000256" key="1">
    <source>
        <dbReference type="SAM" id="MobiDB-lite"/>
    </source>
</evidence>
<evidence type="ECO:0000313" key="2">
    <source>
        <dbReference type="EMBL" id="SAL23559.1"/>
    </source>
</evidence>
<dbReference type="EMBL" id="FCNV02000002">
    <property type="protein sequence ID" value="SAL23559.1"/>
    <property type="molecule type" value="Genomic_DNA"/>
</dbReference>
<protein>
    <recommendedName>
        <fullName evidence="4">RHH-type rel operon transcriptional repressor/antitoxin RelB</fullName>
    </recommendedName>
</protein>
<dbReference type="AlphaFoldDB" id="A0A658QUY9"/>